<evidence type="ECO:0000259" key="2">
    <source>
        <dbReference type="Pfam" id="PF09740"/>
    </source>
</evidence>
<dbReference type="Pfam" id="PF09740">
    <property type="entry name" value="DUF2043"/>
    <property type="match status" value="1"/>
</dbReference>
<dbReference type="PANTHER" id="PTHR28670">
    <property type="entry name" value="UV-STIMULATED SCAFFOLD PROTEIN A"/>
    <property type="match status" value="1"/>
</dbReference>
<keyword evidence="4" id="KW-1185">Reference proteome</keyword>
<dbReference type="GO" id="GO:0006283">
    <property type="term" value="P:transcription-coupled nucleotide-excision repair"/>
    <property type="evidence" value="ECO:0007669"/>
    <property type="project" value="TreeGrafter"/>
</dbReference>
<dbReference type="InterPro" id="IPR018610">
    <property type="entry name" value="UVSSA"/>
</dbReference>
<comment type="caution">
    <text evidence="3">The sequence shown here is derived from an EMBL/GenBank/DDBJ whole genome shotgun (WGS) entry which is preliminary data.</text>
</comment>
<proteinExistence type="predicted"/>
<dbReference type="EMBL" id="JADGJD010000286">
    <property type="protein sequence ID" value="KAJ3052531.1"/>
    <property type="molecule type" value="Genomic_DNA"/>
</dbReference>
<accession>A0AAD5SF24</accession>
<protein>
    <recommendedName>
        <fullName evidence="2">UV-stimulated scaffold protein A C-terminal domain-containing protein</fullName>
    </recommendedName>
</protein>
<evidence type="ECO:0000313" key="4">
    <source>
        <dbReference type="Proteomes" id="UP001212841"/>
    </source>
</evidence>
<dbReference type="GO" id="GO:0009411">
    <property type="term" value="P:response to UV"/>
    <property type="evidence" value="ECO:0007669"/>
    <property type="project" value="InterPro"/>
</dbReference>
<dbReference type="GO" id="GO:0000993">
    <property type="term" value="F:RNA polymerase II complex binding"/>
    <property type="evidence" value="ECO:0007669"/>
    <property type="project" value="TreeGrafter"/>
</dbReference>
<dbReference type="Proteomes" id="UP001212841">
    <property type="component" value="Unassembled WGS sequence"/>
</dbReference>
<dbReference type="InterPro" id="IPR049431">
    <property type="entry name" value="UVSSA_C"/>
</dbReference>
<dbReference type="GO" id="GO:0005694">
    <property type="term" value="C:chromosome"/>
    <property type="evidence" value="ECO:0007669"/>
    <property type="project" value="TreeGrafter"/>
</dbReference>
<name>A0AAD5SF24_9FUNG</name>
<gene>
    <name evidence="3" type="ORF">HK097_006097</name>
</gene>
<dbReference type="PANTHER" id="PTHR28670:SF1">
    <property type="entry name" value="UV-STIMULATED SCAFFOLD PROTEIN A"/>
    <property type="match status" value="1"/>
</dbReference>
<evidence type="ECO:0000256" key="1">
    <source>
        <dbReference type="SAM" id="MobiDB-lite"/>
    </source>
</evidence>
<feature type="region of interest" description="Disordered" evidence="1">
    <location>
        <begin position="141"/>
        <end position="167"/>
    </location>
</feature>
<reference evidence="3" key="1">
    <citation type="submission" date="2020-05" db="EMBL/GenBank/DDBJ databases">
        <title>Phylogenomic resolution of chytrid fungi.</title>
        <authorList>
            <person name="Stajich J.E."/>
            <person name="Amses K."/>
            <person name="Simmons R."/>
            <person name="Seto K."/>
            <person name="Myers J."/>
            <person name="Bonds A."/>
            <person name="Quandt C.A."/>
            <person name="Barry K."/>
            <person name="Liu P."/>
            <person name="Grigoriev I."/>
            <person name="Longcore J.E."/>
            <person name="James T.Y."/>
        </authorList>
    </citation>
    <scope>NUCLEOTIDE SEQUENCE</scope>
    <source>
        <strain evidence="3">JEL0318</strain>
    </source>
</reference>
<evidence type="ECO:0000313" key="3">
    <source>
        <dbReference type="EMBL" id="KAJ3052531.1"/>
    </source>
</evidence>
<dbReference type="AlphaFoldDB" id="A0AAD5SF24"/>
<organism evidence="3 4">
    <name type="scientific">Rhizophlyctis rosea</name>
    <dbReference type="NCBI Taxonomy" id="64517"/>
    <lineage>
        <taxon>Eukaryota</taxon>
        <taxon>Fungi</taxon>
        <taxon>Fungi incertae sedis</taxon>
        <taxon>Chytridiomycota</taxon>
        <taxon>Chytridiomycota incertae sedis</taxon>
        <taxon>Chytridiomycetes</taxon>
        <taxon>Rhizophlyctidales</taxon>
        <taxon>Rhizophlyctidaceae</taxon>
        <taxon>Rhizophlyctis</taxon>
    </lineage>
</organism>
<feature type="region of interest" description="Disordered" evidence="1">
    <location>
        <begin position="95"/>
        <end position="119"/>
    </location>
</feature>
<sequence length="203" mass="23534">MDAALYETAPKVEYDTDLYYWDKKEVLLNQTGFEIVHFTGVGDGNKFMPESMLSELRKRKRHVETKLPEKIPACRAPLKRGGLCPRRDLRRCPIHGPIVPRDDEGEPLDAPKPTQPRAPWQEAEEEVRKALDMQAALAKLEQKGKTKRRKKDQGNLIDVNSKAEGNMAKLQKLMDGKAMRERTERVDEIERDLKMRDRKVNQW</sequence>
<feature type="domain" description="UV-stimulated scaffold protein A C-terminal" evidence="2">
    <location>
        <begin position="8"/>
        <end position="109"/>
    </location>
</feature>